<comment type="caution">
    <text evidence="15">The sequence shown here is derived from an EMBL/GenBank/DDBJ whole genome shotgun (WGS) entry which is preliminary data.</text>
</comment>
<evidence type="ECO:0000256" key="5">
    <source>
        <dbReference type="ARBA" id="ARBA00022741"/>
    </source>
</evidence>
<dbReference type="InterPro" id="IPR022672">
    <property type="entry name" value="Hexokinase_N"/>
</dbReference>
<gene>
    <name evidence="15" type="primary">Hex-t2_1</name>
    <name evidence="15" type="ORF">Bhyg_16590</name>
</gene>
<dbReference type="SUPFAM" id="SSF53067">
    <property type="entry name" value="Actin-like ATPase domain"/>
    <property type="match status" value="2"/>
</dbReference>
<organism evidence="15 16">
    <name type="scientific">Pseudolycoriella hygida</name>
    <dbReference type="NCBI Taxonomy" id="35572"/>
    <lineage>
        <taxon>Eukaryota</taxon>
        <taxon>Metazoa</taxon>
        <taxon>Ecdysozoa</taxon>
        <taxon>Arthropoda</taxon>
        <taxon>Hexapoda</taxon>
        <taxon>Insecta</taxon>
        <taxon>Pterygota</taxon>
        <taxon>Neoptera</taxon>
        <taxon>Endopterygota</taxon>
        <taxon>Diptera</taxon>
        <taxon>Nematocera</taxon>
        <taxon>Sciaroidea</taxon>
        <taxon>Sciaridae</taxon>
        <taxon>Pseudolycoriella</taxon>
    </lineage>
</organism>
<evidence type="ECO:0000313" key="16">
    <source>
        <dbReference type="Proteomes" id="UP001151699"/>
    </source>
</evidence>
<evidence type="ECO:0000313" key="15">
    <source>
        <dbReference type="EMBL" id="KAJ6633383.1"/>
    </source>
</evidence>
<dbReference type="PROSITE" id="PS00378">
    <property type="entry name" value="HEXOKINASE_1"/>
    <property type="match status" value="1"/>
</dbReference>
<dbReference type="InterPro" id="IPR022673">
    <property type="entry name" value="Hexokinase_C"/>
</dbReference>
<keyword evidence="8 12" id="KW-0324">Glycolysis</keyword>
<keyword evidence="4 12" id="KW-0808">Transferase</keyword>
<dbReference type="OrthoDB" id="419537at2759"/>
<dbReference type="GO" id="GO:0005536">
    <property type="term" value="F:D-glucose binding"/>
    <property type="evidence" value="ECO:0007669"/>
    <property type="project" value="InterPro"/>
</dbReference>
<keyword evidence="5 12" id="KW-0547">Nucleotide-binding</keyword>
<evidence type="ECO:0000259" key="14">
    <source>
        <dbReference type="Pfam" id="PF03727"/>
    </source>
</evidence>
<comment type="similarity">
    <text evidence="3 12">Belongs to the hexokinase family.</text>
</comment>
<dbReference type="InterPro" id="IPR001312">
    <property type="entry name" value="Hexokinase"/>
</dbReference>
<keyword evidence="6 12" id="KW-0418">Kinase</keyword>
<evidence type="ECO:0000256" key="8">
    <source>
        <dbReference type="ARBA" id="ARBA00023152"/>
    </source>
</evidence>
<feature type="domain" description="Hexokinase C-terminal" evidence="14">
    <location>
        <begin position="210"/>
        <end position="441"/>
    </location>
</feature>
<evidence type="ECO:0000256" key="3">
    <source>
        <dbReference type="ARBA" id="ARBA00009225"/>
    </source>
</evidence>
<dbReference type="CDD" id="cd24019">
    <property type="entry name" value="ASKHA_NBD_HK_meta"/>
    <property type="match status" value="1"/>
</dbReference>
<dbReference type="GO" id="GO:0005739">
    <property type="term" value="C:mitochondrion"/>
    <property type="evidence" value="ECO:0007669"/>
    <property type="project" value="TreeGrafter"/>
</dbReference>
<feature type="domain" description="Hexokinase N-terminal" evidence="13">
    <location>
        <begin position="9"/>
        <end position="204"/>
    </location>
</feature>
<evidence type="ECO:0000256" key="4">
    <source>
        <dbReference type="ARBA" id="ARBA00022679"/>
    </source>
</evidence>
<dbReference type="AlphaFoldDB" id="A0A9Q0MPD8"/>
<comment type="pathway">
    <text evidence="1">Carbohydrate degradation; glycolysis; D-glyceraldehyde 3-phosphate and glycerone phosphate from D-glucose: step 1/4.</text>
</comment>
<comment type="pathway">
    <text evidence="2">Carbohydrate metabolism; hexose metabolism.</text>
</comment>
<dbReference type="PROSITE" id="PS51748">
    <property type="entry name" value="HEXOKINASE_2"/>
    <property type="match status" value="1"/>
</dbReference>
<dbReference type="PRINTS" id="PR00475">
    <property type="entry name" value="HEXOKINASE"/>
</dbReference>
<evidence type="ECO:0000256" key="11">
    <source>
        <dbReference type="ARBA" id="ARBA00048160"/>
    </source>
</evidence>
<evidence type="ECO:0000259" key="13">
    <source>
        <dbReference type="Pfam" id="PF00349"/>
    </source>
</evidence>
<proteinExistence type="inferred from homology"/>
<evidence type="ECO:0000256" key="9">
    <source>
        <dbReference type="ARBA" id="ARBA00044613"/>
    </source>
</evidence>
<dbReference type="PANTHER" id="PTHR19443:SF16">
    <property type="entry name" value="HEXOKINASE TYPE 1-RELATED"/>
    <property type="match status" value="1"/>
</dbReference>
<dbReference type="InterPro" id="IPR043129">
    <property type="entry name" value="ATPase_NBD"/>
</dbReference>
<dbReference type="GO" id="GO:0008865">
    <property type="term" value="F:fructokinase activity"/>
    <property type="evidence" value="ECO:0007669"/>
    <property type="project" value="TreeGrafter"/>
</dbReference>
<dbReference type="Pfam" id="PF00349">
    <property type="entry name" value="Hexokinase_1"/>
    <property type="match status" value="1"/>
</dbReference>
<dbReference type="Gene3D" id="3.40.367.20">
    <property type="match status" value="1"/>
</dbReference>
<evidence type="ECO:0000256" key="1">
    <source>
        <dbReference type="ARBA" id="ARBA00004888"/>
    </source>
</evidence>
<dbReference type="GO" id="GO:0005829">
    <property type="term" value="C:cytosol"/>
    <property type="evidence" value="ECO:0007669"/>
    <property type="project" value="TreeGrafter"/>
</dbReference>
<dbReference type="InterPro" id="IPR019807">
    <property type="entry name" value="Hexokinase_BS"/>
</dbReference>
<accession>A0A9Q0MPD8</accession>
<dbReference type="FunFam" id="3.40.367.20:FF:000001">
    <property type="entry name" value="Hexokinase 1"/>
    <property type="match status" value="1"/>
</dbReference>
<comment type="catalytic activity">
    <reaction evidence="9">
        <text>a D-hexose + ATP = a D-hexose 6-phosphate + ADP + H(+)</text>
        <dbReference type="Rhea" id="RHEA:22740"/>
        <dbReference type="ChEBI" id="CHEBI:4194"/>
        <dbReference type="ChEBI" id="CHEBI:15378"/>
        <dbReference type="ChEBI" id="CHEBI:30616"/>
        <dbReference type="ChEBI" id="CHEBI:229467"/>
        <dbReference type="ChEBI" id="CHEBI:456216"/>
        <dbReference type="EC" id="2.7.1.1"/>
    </reaction>
    <physiologicalReaction direction="left-to-right" evidence="9">
        <dbReference type="Rhea" id="RHEA:22741"/>
    </physiologicalReaction>
</comment>
<dbReference type="Pfam" id="PF03727">
    <property type="entry name" value="Hexokinase_2"/>
    <property type="match status" value="1"/>
</dbReference>
<protein>
    <recommendedName>
        <fullName evidence="12">Phosphotransferase</fullName>
        <ecNumber evidence="12">2.7.1.-</ecNumber>
    </recommendedName>
</protein>
<dbReference type="EMBL" id="WJQU01002050">
    <property type="protein sequence ID" value="KAJ6633383.1"/>
    <property type="molecule type" value="Genomic_DNA"/>
</dbReference>
<keyword evidence="16" id="KW-1185">Reference proteome</keyword>
<evidence type="ECO:0000256" key="10">
    <source>
        <dbReference type="ARBA" id="ARBA00047905"/>
    </source>
</evidence>
<sequence length="451" mass="50708">MKTQVSEEIKQRCEELKISDDAMVELMDLFLRELNKGLSKKDNPTADVKCFITYIKDLPNGEERGKFLALDLGGTNFRVLIVHLKGDKDFEMESKIYAVPQDLMVGGAEQLFDHIADCLANFMKDQNVYDERLSLGFTFSFPLQQLGLTKGLLVKWTKGFNVAGVTGEDVVKLLKDAIKRRGDIQIDICAILNDTTGTLMSCAWKNHNCRIGLIVGTGSNACYVEKIENIEMYEGLETNQMIINTEWGALGDNGSLEFIRTSYDRAIDEQSINRGKQIYEKMISGMYMGELVRLILLRFTKDGLLFNGMDSELLRKSQEFQTNYVSQIESDEIGNYKNCMEVIHKLGLSANFKDCANVRYICECVSTRSAHLVSAGIACLINKMNEQSVTIGVDGSVYRYHPKYHDLMVKRIRQFVRPEISFDLMLSEDGSGRGAALVAAVACREEGRISG</sequence>
<dbReference type="Gene3D" id="3.30.420.40">
    <property type="match status" value="1"/>
</dbReference>
<dbReference type="GO" id="GO:0006096">
    <property type="term" value="P:glycolytic process"/>
    <property type="evidence" value="ECO:0007669"/>
    <property type="project" value="UniProtKB-KW"/>
</dbReference>
<evidence type="ECO:0000256" key="2">
    <source>
        <dbReference type="ARBA" id="ARBA00005028"/>
    </source>
</evidence>
<dbReference type="GO" id="GO:0004340">
    <property type="term" value="F:glucokinase activity"/>
    <property type="evidence" value="ECO:0007669"/>
    <property type="project" value="TreeGrafter"/>
</dbReference>
<name>A0A9Q0MPD8_9DIPT</name>
<dbReference type="PANTHER" id="PTHR19443">
    <property type="entry name" value="HEXOKINASE"/>
    <property type="match status" value="1"/>
</dbReference>
<evidence type="ECO:0000256" key="12">
    <source>
        <dbReference type="RuleBase" id="RU362007"/>
    </source>
</evidence>
<evidence type="ECO:0000256" key="6">
    <source>
        <dbReference type="ARBA" id="ARBA00022777"/>
    </source>
</evidence>
<reference evidence="15" key="1">
    <citation type="submission" date="2022-07" db="EMBL/GenBank/DDBJ databases">
        <authorList>
            <person name="Trinca V."/>
            <person name="Uliana J.V.C."/>
            <person name="Torres T.T."/>
            <person name="Ward R.J."/>
            <person name="Monesi N."/>
        </authorList>
    </citation>
    <scope>NUCLEOTIDE SEQUENCE</scope>
    <source>
        <strain evidence="15">HSMRA1968</strain>
        <tissue evidence="15">Whole embryos</tissue>
    </source>
</reference>
<dbReference type="FunFam" id="3.30.420.40:FF:000095">
    <property type="entry name" value="Phosphotransferase"/>
    <property type="match status" value="1"/>
</dbReference>
<comment type="catalytic activity">
    <reaction evidence="11">
        <text>D-glucose + ATP = D-glucose 6-phosphate + ADP + H(+)</text>
        <dbReference type="Rhea" id="RHEA:17825"/>
        <dbReference type="ChEBI" id="CHEBI:4167"/>
        <dbReference type="ChEBI" id="CHEBI:15378"/>
        <dbReference type="ChEBI" id="CHEBI:30616"/>
        <dbReference type="ChEBI" id="CHEBI:61548"/>
        <dbReference type="ChEBI" id="CHEBI:456216"/>
        <dbReference type="EC" id="2.7.1.1"/>
    </reaction>
    <physiologicalReaction direction="left-to-right" evidence="11">
        <dbReference type="Rhea" id="RHEA:17826"/>
    </physiologicalReaction>
</comment>
<dbReference type="EC" id="2.7.1.-" evidence="12"/>
<dbReference type="Proteomes" id="UP001151699">
    <property type="component" value="Unassembled WGS sequence"/>
</dbReference>
<keyword evidence="7 12" id="KW-0067">ATP-binding</keyword>
<dbReference type="GO" id="GO:0006006">
    <property type="term" value="P:glucose metabolic process"/>
    <property type="evidence" value="ECO:0007669"/>
    <property type="project" value="TreeGrafter"/>
</dbReference>
<dbReference type="GO" id="GO:0001678">
    <property type="term" value="P:intracellular glucose homeostasis"/>
    <property type="evidence" value="ECO:0007669"/>
    <property type="project" value="InterPro"/>
</dbReference>
<evidence type="ECO:0000256" key="7">
    <source>
        <dbReference type="ARBA" id="ARBA00022840"/>
    </source>
</evidence>
<dbReference type="GO" id="GO:0005524">
    <property type="term" value="F:ATP binding"/>
    <property type="evidence" value="ECO:0007669"/>
    <property type="project" value="UniProtKB-UniRule"/>
</dbReference>
<comment type="catalytic activity">
    <reaction evidence="10">
        <text>D-fructose + ATP = D-fructose 6-phosphate + ADP + H(+)</text>
        <dbReference type="Rhea" id="RHEA:16125"/>
        <dbReference type="ChEBI" id="CHEBI:15378"/>
        <dbReference type="ChEBI" id="CHEBI:30616"/>
        <dbReference type="ChEBI" id="CHEBI:37721"/>
        <dbReference type="ChEBI" id="CHEBI:61527"/>
        <dbReference type="ChEBI" id="CHEBI:456216"/>
        <dbReference type="EC" id="2.7.1.1"/>
    </reaction>
    <physiologicalReaction direction="left-to-right" evidence="10">
        <dbReference type="Rhea" id="RHEA:16126"/>
    </physiologicalReaction>
</comment>